<dbReference type="AlphaFoldDB" id="W6RL12"/>
<gene>
    <name evidence="1" type="ORF">LPU83_pLPU83d_0093</name>
</gene>
<reference evidence="1" key="1">
    <citation type="submission" date="2013-11" db="EMBL/GenBank/DDBJ databases">
        <title>Draft genome sequence of the broad-host-range Rhizobium sp. LPU83 strain, a member of the low-genetic diversity Oregon-like Rhizobium sp. group.</title>
        <authorList>
            <person name="Wibberg D."/>
            <person name="Puehler A."/>
            <person name="Schlueter A."/>
        </authorList>
    </citation>
    <scope>NUCLEOTIDE SEQUENCE [LARGE SCALE GENOMIC DNA]</scope>
    <source>
        <strain evidence="1">LPU83</strain>
        <plasmid evidence="1">pLPU83d</plasmid>
    </source>
</reference>
<geneLocation type="plasmid" evidence="1 2">
    <name>pLPU83d</name>
</geneLocation>
<sequence length="95" mass="10665">MSFRFLTAFLKSSGDGGVVLFENDGAQRTVMIDRQALLMFASPPRADETRLQDSVPAICEIAAVKLRQRKSGPFERIRISEDDVMAWKLTVPNLH</sequence>
<dbReference type="PATRIC" id="fig|348824.6.peg.5683"/>
<name>W6RL12_9HYPH</name>
<dbReference type="HOGENOM" id="CLU_183785_0_0_5"/>
<accession>W6RL12</accession>
<keyword evidence="2" id="KW-1185">Reference proteome</keyword>
<dbReference type="KEGG" id="rhl:LPU83_pLPU83d_0093"/>
<proteinExistence type="predicted"/>
<dbReference type="Proteomes" id="UP000019443">
    <property type="component" value="Plasmid pLPU83d"/>
</dbReference>
<organism evidence="1 2">
    <name type="scientific">Rhizobium favelukesii</name>
    <dbReference type="NCBI Taxonomy" id="348824"/>
    <lineage>
        <taxon>Bacteria</taxon>
        <taxon>Pseudomonadati</taxon>
        <taxon>Pseudomonadota</taxon>
        <taxon>Alphaproteobacteria</taxon>
        <taxon>Hyphomicrobiales</taxon>
        <taxon>Rhizobiaceae</taxon>
        <taxon>Rhizobium/Agrobacterium group</taxon>
        <taxon>Rhizobium</taxon>
    </lineage>
</organism>
<evidence type="ECO:0000313" key="1">
    <source>
        <dbReference type="EMBL" id="CDM61464.1"/>
    </source>
</evidence>
<dbReference type="EMBL" id="HG916855">
    <property type="protein sequence ID" value="CDM61464.1"/>
    <property type="molecule type" value="Genomic_DNA"/>
</dbReference>
<dbReference type="RefSeq" id="WP_024314350.1">
    <property type="nucleotide sequence ID" value="NZ_ATTO01000011.1"/>
</dbReference>
<evidence type="ECO:0000313" key="2">
    <source>
        <dbReference type="Proteomes" id="UP000019443"/>
    </source>
</evidence>
<keyword evidence="1" id="KW-0614">Plasmid</keyword>
<protein>
    <submittedName>
        <fullName evidence="1">Uncharacterized protein</fullName>
    </submittedName>
</protein>